<dbReference type="SUPFAM" id="SSF54862">
    <property type="entry name" value="4Fe-4S ferredoxins"/>
    <property type="match status" value="1"/>
</dbReference>
<keyword evidence="12" id="KW-1185">Reference proteome</keyword>
<dbReference type="PROSITE" id="PS51669">
    <property type="entry name" value="4FE4S_MOW_BIS_MGD"/>
    <property type="match status" value="1"/>
</dbReference>
<keyword evidence="6" id="KW-0560">Oxidoreductase</keyword>
<dbReference type="Pfam" id="PF00037">
    <property type="entry name" value="Fer4"/>
    <property type="match status" value="1"/>
</dbReference>
<comment type="subcellular location">
    <subcellularLocation>
        <location evidence="2">Cell envelope</location>
    </subcellularLocation>
</comment>
<evidence type="ECO:0000256" key="5">
    <source>
        <dbReference type="ARBA" id="ARBA00022723"/>
    </source>
</evidence>
<dbReference type="Gene3D" id="3.30.2070.10">
    <property type="entry name" value="Formate dehydrogenase/DMSO reductase"/>
    <property type="match status" value="1"/>
</dbReference>
<dbReference type="GO" id="GO:0051539">
    <property type="term" value="F:4 iron, 4 sulfur cluster binding"/>
    <property type="evidence" value="ECO:0007669"/>
    <property type="project" value="UniProtKB-KW"/>
</dbReference>
<dbReference type="GO" id="GO:0016491">
    <property type="term" value="F:oxidoreductase activity"/>
    <property type="evidence" value="ECO:0007669"/>
    <property type="project" value="UniProtKB-KW"/>
</dbReference>
<dbReference type="InterPro" id="IPR006963">
    <property type="entry name" value="Mopterin_OxRdtase_4Fe-4S_dom"/>
</dbReference>
<evidence type="ECO:0000256" key="4">
    <source>
        <dbReference type="ARBA" id="ARBA00022485"/>
    </source>
</evidence>
<evidence type="ECO:0000259" key="10">
    <source>
        <dbReference type="PROSITE" id="PS51669"/>
    </source>
</evidence>
<dbReference type="KEGG" id="des:DSOUD_2437"/>
<dbReference type="InterPro" id="IPR017896">
    <property type="entry name" value="4Fe4S_Fe-S-bd"/>
</dbReference>
<dbReference type="PANTHER" id="PTHR43598:SF5">
    <property type="entry name" value="DMSO REDUCTASE CHAIN A"/>
    <property type="match status" value="1"/>
</dbReference>
<dbReference type="Proteomes" id="UP000057158">
    <property type="component" value="Chromosome"/>
</dbReference>
<dbReference type="EMBL" id="CP010802">
    <property type="protein sequence ID" value="ALC17190.1"/>
    <property type="molecule type" value="Genomic_DNA"/>
</dbReference>
<keyword evidence="5" id="KW-0479">Metal-binding</keyword>
<sequence>MDRREFLQTLGLASSATLLSSCGSEKDQKKLISYLVPPDDGVLPGEARWVPGTCTECPAGCGIQVRVRERRAVKLEGIADHPISSGGLCMRGQASMGRLYHPERFRSPLERDGAGGYRRISWEEAYRRIGRTLGETHRQGKTNLYLAGRTTGTLSAMLDSFCAKLAVERAPDFELFAHAALRQAYGLLFGRPELPRYRVEEADFLLTLGADLFETFVSPVGFAAGLARASERGTFRWEHLEPHVSLTGVNADRRLPLVPGSEPYLLLYLLSHTTGKGERRLPEKLRRAIPPFSARQASALTGVPEKVLGELLDRLERAERPLVIVGGLGVAHRDGMRAAVFAGLLQWLTGMTETTVDFDGGENYRGVGSLIDMDRLARRLGAGEVGVLFISRADPLYQVPDSIDLAGHLKKATLSVAFADLPDETSQGVDLILPLAHPLETWGDAEPRSGVHTLVQPASPPLDDTRGEGDILLDLMRQAGDGPDGDYRQFLEAAWDKRFGPGGRQTLLEKGFLTIPQPEVPLALDAGRAAEFFGERSARESLDGPLLVVAPSIRTFDGRSAALPLLAEIPDPLTTVTYGSWVSLPPSMAARLKAVDRDELALTTASWGGKFPGKVQPGLQEGVLVIQRDALVGAPYGWVPASGEALFYLEEVQVEKTGGVLVLAVMAGSASQQGRGLIPDPVHRKEEHRRADLYPPHAHEDYRWTLAIDLSRCIGCGACVASCSVENNVPVVGEADHLKGREMSWLRIEPFYNEDGGVEFLPMLCQHCHHAPCEPVCPVYAAYHNGEGLNVQVYDRCVGTRYCSNNCPYKVRRFNWRDYHRPEPLPRMLNPDLSVRSRGMMEKCTFCIQRLRHAKDRARDEGRKVRDAEVTTACAQSCPTGAIVFGNLLDANSRVYALAHSERAYRVFEELGTEPSVFYLAKAVTGDG</sequence>
<dbReference type="Gene3D" id="2.20.25.90">
    <property type="entry name" value="ADC-like domains"/>
    <property type="match status" value="1"/>
</dbReference>
<comment type="similarity">
    <text evidence="3">Belongs to the prokaryotic molybdopterin-containing oxidoreductase family.</text>
</comment>
<dbReference type="Pfam" id="PF04879">
    <property type="entry name" value="Molybdop_Fe4S4"/>
    <property type="match status" value="1"/>
</dbReference>
<dbReference type="Gene3D" id="3.40.50.740">
    <property type="match status" value="1"/>
</dbReference>
<evidence type="ECO:0000256" key="2">
    <source>
        <dbReference type="ARBA" id="ARBA00004196"/>
    </source>
</evidence>
<dbReference type="Gene3D" id="3.30.70.20">
    <property type="match status" value="2"/>
</dbReference>
<dbReference type="RefSeq" id="WP_053551220.1">
    <property type="nucleotide sequence ID" value="NZ_CP010802.1"/>
</dbReference>
<evidence type="ECO:0000256" key="8">
    <source>
        <dbReference type="ARBA" id="ARBA00023014"/>
    </source>
</evidence>
<keyword evidence="7" id="KW-0408">Iron</keyword>
<dbReference type="PROSITE" id="PS51257">
    <property type="entry name" value="PROKAR_LIPOPROTEIN"/>
    <property type="match status" value="1"/>
</dbReference>
<dbReference type="AlphaFoldDB" id="A0A0M4D1Z2"/>
<dbReference type="SMART" id="SM00926">
    <property type="entry name" value="Molybdop_Fe4S4"/>
    <property type="match status" value="1"/>
</dbReference>
<evidence type="ECO:0000256" key="3">
    <source>
        <dbReference type="ARBA" id="ARBA00010312"/>
    </source>
</evidence>
<name>A0A0M4D1Z2_9BACT</name>
<dbReference type="PANTHER" id="PTHR43598">
    <property type="entry name" value="TUNGSTEN-CONTAINING FORMYLMETHANOFURAN DEHYDROGENASE 2 SUBUNIT B"/>
    <property type="match status" value="1"/>
</dbReference>
<keyword evidence="4" id="KW-0004">4Fe-4S</keyword>
<dbReference type="STRING" id="1603606.DSOUD_2437"/>
<dbReference type="Pfam" id="PF13247">
    <property type="entry name" value="Fer4_11"/>
    <property type="match status" value="1"/>
</dbReference>
<dbReference type="CDD" id="cd10551">
    <property type="entry name" value="PsrB"/>
    <property type="match status" value="1"/>
</dbReference>
<dbReference type="Gene3D" id="3.40.228.10">
    <property type="entry name" value="Dimethylsulfoxide Reductase, domain 2"/>
    <property type="match status" value="1"/>
</dbReference>
<evidence type="ECO:0000313" key="12">
    <source>
        <dbReference type="Proteomes" id="UP000057158"/>
    </source>
</evidence>
<accession>A0A0M4D1Z2</accession>
<evidence type="ECO:0000313" key="11">
    <source>
        <dbReference type="EMBL" id="ALC17190.1"/>
    </source>
</evidence>
<organism evidence="11 12">
    <name type="scientific">Desulfuromonas soudanensis</name>
    <dbReference type="NCBI Taxonomy" id="1603606"/>
    <lineage>
        <taxon>Bacteria</taxon>
        <taxon>Pseudomonadati</taxon>
        <taxon>Thermodesulfobacteriota</taxon>
        <taxon>Desulfuromonadia</taxon>
        <taxon>Desulfuromonadales</taxon>
        <taxon>Desulfuromonadaceae</taxon>
        <taxon>Desulfuromonas</taxon>
    </lineage>
</organism>
<comment type="cofactor">
    <cofactor evidence="1">
        <name>[4Fe-4S] cluster</name>
        <dbReference type="ChEBI" id="CHEBI:49883"/>
    </cofactor>
</comment>
<feature type="domain" description="4Fe-4S ferredoxin-type" evidence="9">
    <location>
        <begin position="787"/>
        <end position="817"/>
    </location>
</feature>
<feature type="domain" description="4Fe-4S ferredoxin-type" evidence="9">
    <location>
        <begin position="704"/>
        <end position="734"/>
    </location>
</feature>
<dbReference type="OrthoDB" id="9789030at2"/>
<reference evidence="11 12" key="1">
    <citation type="submission" date="2015-07" db="EMBL/GenBank/DDBJ databases">
        <title>Isolation and Genomic Characterization of a Novel Halophilic Metal-Reducing Deltaproteobacterium from the Deep Subsurface.</title>
        <authorList>
            <person name="Badalamenti J.P."/>
            <person name="Summers Z.M."/>
            <person name="Gralnick J.A."/>
            <person name="Bond D.R."/>
        </authorList>
    </citation>
    <scope>NUCLEOTIDE SEQUENCE [LARGE SCALE GENOMIC DNA]</scope>
    <source>
        <strain evidence="11 12">WTL</strain>
    </source>
</reference>
<dbReference type="GO" id="GO:0046872">
    <property type="term" value="F:metal ion binding"/>
    <property type="evidence" value="ECO:0007669"/>
    <property type="project" value="UniProtKB-KW"/>
</dbReference>
<evidence type="ECO:0000256" key="1">
    <source>
        <dbReference type="ARBA" id="ARBA00001966"/>
    </source>
</evidence>
<dbReference type="GO" id="GO:0030313">
    <property type="term" value="C:cell envelope"/>
    <property type="evidence" value="ECO:0007669"/>
    <property type="project" value="UniProtKB-SubCell"/>
</dbReference>
<evidence type="ECO:0000256" key="7">
    <source>
        <dbReference type="ARBA" id="ARBA00023004"/>
    </source>
</evidence>
<keyword evidence="8" id="KW-0411">Iron-sulfur</keyword>
<proteinExistence type="inferred from homology"/>
<protein>
    <submittedName>
        <fullName evidence="11">Fe-S-cluster-containing dehydrogenase component</fullName>
    </submittedName>
</protein>
<gene>
    <name evidence="11" type="ORF">DSOUD_2437</name>
</gene>
<evidence type="ECO:0000256" key="6">
    <source>
        <dbReference type="ARBA" id="ARBA00023002"/>
    </source>
</evidence>
<dbReference type="PATRIC" id="fig|1603606.3.peg.2634"/>
<feature type="domain" description="4Fe-4S Mo/W bis-MGD-type" evidence="10">
    <location>
        <begin position="47"/>
        <end position="103"/>
    </location>
</feature>
<dbReference type="PROSITE" id="PS51379">
    <property type="entry name" value="4FE4S_FER_2"/>
    <property type="match status" value="2"/>
</dbReference>
<evidence type="ECO:0000259" key="9">
    <source>
        <dbReference type="PROSITE" id="PS51379"/>
    </source>
</evidence>
<dbReference type="SUPFAM" id="SSF53706">
    <property type="entry name" value="Formate dehydrogenase/DMSO reductase, domains 1-3"/>
    <property type="match status" value="1"/>
</dbReference>